<protein>
    <submittedName>
        <fullName evidence="1">Uncharacterized protein</fullName>
    </submittedName>
</protein>
<sequence length="60" mass="6659">MEENRNLVQNSMQWTQQKHIKPIDDDIRLVLISGTTTLLLSVTSTGAIAPGRVGSIRTRP</sequence>
<accession>A0A5N6XQ46</accession>
<organism evidence="1">
    <name type="scientific">Aspergillus arachidicola</name>
    <dbReference type="NCBI Taxonomy" id="656916"/>
    <lineage>
        <taxon>Eukaryota</taxon>
        <taxon>Fungi</taxon>
        <taxon>Dikarya</taxon>
        <taxon>Ascomycota</taxon>
        <taxon>Pezizomycotina</taxon>
        <taxon>Eurotiomycetes</taxon>
        <taxon>Eurotiomycetidae</taxon>
        <taxon>Eurotiales</taxon>
        <taxon>Aspergillaceae</taxon>
        <taxon>Aspergillus</taxon>
        <taxon>Aspergillus subgen. Circumdati</taxon>
    </lineage>
</organism>
<evidence type="ECO:0000313" key="1">
    <source>
        <dbReference type="EMBL" id="KAE8335344.1"/>
    </source>
</evidence>
<reference evidence="1" key="1">
    <citation type="submission" date="2019-04" db="EMBL/GenBank/DDBJ databases">
        <title>Friends and foes A comparative genomics study of 23 Aspergillus species from section Flavi.</title>
        <authorList>
            <consortium name="DOE Joint Genome Institute"/>
            <person name="Kjaerbolling I."/>
            <person name="Vesth T."/>
            <person name="Frisvad J.C."/>
            <person name="Nybo J.L."/>
            <person name="Theobald S."/>
            <person name="Kildgaard S."/>
            <person name="Isbrandt T."/>
            <person name="Kuo A."/>
            <person name="Sato A."/>
            <person name="Lyhne E.K."/>
            <person name="Kogle M.E."/>
            <person name="Wiebenga A."/>
            <person name="Kun R.S."/>
            <person name="Lubbers R.J."/>
            <person name="Makela M.R."/>
            <person name="Barry K."/>
            <person name="Chovatia M."/>
            <person name="Clum A."/>
            <person name="Daum C."/>
            <person name="Haridas S."/>
            <person name="He G."/>
            <person name="LaButti K."/>
            <person name="Lipzen A."/>
            <person name="Mondo S."/>
            <person name="Riley R."/>
            <person name="Salamov A."/>
            <person name="Simmons B.A."/>
            <person name="Magnuson J.K."/>
            <person name="Henrissat B."/>
            <person name="Mortensen U.H."/>
            <person name="Larsen T.O."/>
            <person name="Devries R.P."/>
            <person name="Grigoriev I.V."/>
            <person name="Machida M."/>
            <person name="Baker S.E."/>
            <person name="Andersen M.R."/>
        </authorList>
    </citation>
    <scope>NUCLEOTIDE SEQUENCE</scope>
    <source>
        <strain evidence="1">CBS 117612</strain>
    </source>
</reference>
<dbReference type="Proteomes" id="UP000325558">
    <property type="component" value="Unassembled WGS sequence"/>
</dbReference>
<proteinExistence type="predicted"/>
<dbReference type="EMBL" id="ML737222">
    <property type="protein sequence ID" value="KAE8335344.1"/>
    <property type="molecule type" value="Genomic_DNA"/>
</dbReference>
<dbReference type="AlphaFoldDB" id="A0A5N6XQ46"/>
<name>A0A5N6XQ46_9EURO</name>
<gene>
    <name evidence="1" type="ORF">BDV24DRAFT_144174</name>
</gene>